<organism evidence="2 3">
    <name type="scientific">candidate division WWE3 bacterium RIFOXYC1_FULL_39_7</name>
    <dbReference type="NCBI Taxonomy" id="1802643"/>
    <lineage>
        <taxon>Bacteria</taxon>
        <taxon>Katanobacteria</taxon>
    </lineage>
</organism>
<evidence type="ECO:0000313" key="3">
    <source>
        <dbReference type="Proteomes" id="UP000179113"/>
    </source>
</evidence>
<accession>A0A1F4WG82</accession>
<gene>
    <name evidence="2" type="ORF">A2415_00265</name>
</gene>
<feature type="transmembrane region" description="Helical" evidence="1">
    <location>
        <begin position="21"/>
        <end position="41"/>
    </location>
</feature>
<reference evidence="2 3" key="1">
    <citation type="journal article" date="2016" name="Nat. Commun.">
        <title>Thousands of microbial genomes shed light on interconnected biogeochemical processes in an aquifer system.</title>
        <authorList>
            <person name="Anantharaman K."/>
            <person name="Brown C.T."/>
            <person name="Hug L.A."/>
            <person name="Sharon I."/>
            <person name="Castelle C.J."/>
            <person name="Probst A.J."/>
            <person name="Thomas B.C."/>
            <person name="Singh A."/>
            <person name="Wilkins M.J."/>
            <person name="Karaoz U."/>
            <person name="Brodie E.L."/>
            <person name="Williams K.H."/>
            <person name="Hubbard S.S."/>
            <person name="Banfield J.F."/>
        </authorList>
    </citation>
    <scope>NUCLEOTIDE SEQUENCE [LARGE SCALE GENOMIC DNA]</scope>
</reference>
<evidence type="ECO:0000313" key="2">
    <source>
        <dbReference type="EMBL" id="OGC68454.1"/>
    </source>
</evidence>
<dbReference type="EMBL" id="MEWA01000044">
    <property type="protein sequence ID" value="OGC68454.1"/>
    <property type="molecule type" value="Genomic_DNA"/>
</dbReference>
<comment type="caution">
    <text evidence="2">The sequence shown here is derived from an EMBL/GenBank/DDBJ whole genome shotgun (WGS) entry which is preliminary data.</text>
</comment>
<dbReference type="Proteomes" id="UP000179113">
    <property type="component" value="Unassembled WGS sequence"/>
</dbReference>
<evidence type="ECO:0000256" key="1">
    <source>
        <dbReference type="SAM" id="Phobius"/>
    </source>
</evidence>
<keyword evidence="1" id="KW-0812">Transmembrane</keyword>
<proteinExistence type="predicted"/>
<protein>
    <submittedName>
        <fullName evidence="2">Uncharacterized protein</fullName>
    </submittedName>
</protein>
<sequence>MARKRSILATEIALRGVMKKNGIIIGTLILVGILVAGYFFLNKPLPPTSEDLASRKTVEDYFMEHMRIGAGEAKSMASDGVMLRLSPSSTLEGVVGNLYYYGFVDEEAKFKKLLQTSSDSTPGKEDSIKSGNNTIDVNSNYYLNYSMTDEEIADTMLNKAKFEPNFTQYSYLFMPGGPDPF</sequence>
<dbReference type="AlphaFoldDB" id="A0A1F4WG82"/>
<keyword evidence="1" id="KW-0472">Membrane</keyword>
<name>A0A1F4WG82_UNCKA</name>
<keyword evidence="1" id="KW-1133">Transmembrane helix</keyword>